<dbReference type="Pfam" id="PF07748">
    <property type="entry name" value="Glyco_hydro_38C"/>
    <property type="match status" value="1"/>
</dbReference>
<dbReference type="RefSeq" id="WP_145805912.1">
    <property type="nucleotide sequence ID" value="NZ_VIVK01000001.1"/>
</dbReference>
<dbReference type="GO" id="GO:0006013">
    <property type="term" value="P:mannose metabolic process"/>
    <property type="evidence" value="ECO:0007669"/>
    <property type="project" value="InterPro"/>
</dbReference>
<keyword evidence="4" id="KW-0326">Glycosidase</keyword>
<accession>A0A561BQU3</accession>
<comment type="caution">
    <text evidence="7">The sequence shown here is derived from an EMBL/GenBank/DDBJ whole genome shotgun (WGS) entry which is preliminary data.</text>
</comment>
<dbReference type="AlphaFoldDB" id="A0A561BQU3"/>
<dbReference type="PANTHER" id="PTHR46017:SF1">
    <property type="entry name" value="ALPHA-MANNOSIDASE 2C1"/>
    <property type="match status" value="1"/>
</dbReference>
<name>A0A561BQU3_9ACTN</name>
<feature type="domain" description="Glycoside hydrolase family 38 central" evidence="6">
    <location>
        <begin position="270"/>
        <end position="347"/>
    </location>
</feature>
<evidence type="ECO:0000256" key="4">
    <source>
        <dbReference type="ARBA" id="ARBA00023295"/>
    </source>
</evidence>
<gene>
    <name evidence="7" type="ORF">FB561_2345</name>
</gene>
<evidence type="ECO:0000313" key="8">
    <source>
        <dbReference type="Proteomes" id="UP000318380"/>
    </source>
</evidence>
<keyword evidence="8" id="KW-1185">Reference proteome</keyword>
<evidence type="ECO:0000256" key="5">
    <source>
        <dbReference type="SAM" id="MobiDB-lite"/>
    </source>
</evidence>
<keyword evidence="2" id="KW-0479">Metal-binding</keyword>
<evidence type="ECO:0000256" key="1">
    <source>
        <dbReference type="ARBA" id="ARBA00009792"/>
    </source>
</evidence>
<dbReference type="GO" id="GO:0046872">
    <property type="term" value="F:metal ion binding"/>
    <property type="evidence" value="ECO:0007669"/>
    <property type="project" value="UniProtKB-KW"/>
</dbReference>
<dbReference type="InterPro" id="IPR011682">
    <property type="entry name" value="Glyco_hydro_38_C"/>
</dbReference>
<dbReference type="PANTHER" id="PTHR46017">
    <property type="entry name" value="ALPHA-MANNOSIDASE 2C1"/>
    <property type="match status" value="1"/>
</dbReference>
<evidence type="ECO:0000313" key="7">
    <source>
        <dbReference type="EMBL" id="TWD81235.1"/>
    </source>
</evidence>
<dbReference type="InterPro" id="IPR027291">
    <property type="entry name" value="Glyco_hydro_38_N_sf"/>
</dbReference>
<dbReference type="SUPFAM" id="SSF88713">
    <property type="entry name" value="Glycoside hydrolase/deacetylase"/>
    <property type="match status" value="1"/>
</dbReference>
<evidence type="ECO:0000256" key="3">
    <source>
        <dbReference type="ARBA" id="ARBA00022801"/>
    </source>
</evidence>
<dbReference type="InterPro" id="IPR000602">
    <property type="entry name" value="Glyco_hydro_38_N"/>
</dbReference>
<dbReference type="InterPro" id="IPR015341">
    <property type="entry name" value="Glyco_hydro_38_cen"/>
</dbReference>
<dbReference type="InterPro" id="IPR041147">
    <property type="entry name" value="GH38_C"/>
</dbReference>
<dbReference type="Gene3D" id="1.20.1270.50">
    <property type="entry name" value="Glycoside hydrolase family 38, central domain"/>
    <property type="match status" value="1"/>
</dbReference>
<dbReference type="Gene3D" id="2.70.98.30">
    <property type="entry name" value="Golgi alpha-mannosidase II, domain 4"/>
    <property type="match status" value="1"/>
</dbReference>
<dbReference type="InterPro" id="IPR037094">
    <property type="entry name" value="Glyco_hydro_38_cen_sf"/>
</dbReference>
<dbReference type="SMART" id="SM00872">
    <property type="entry name" value="Alpha-mann_mid"/>
    <property type="match status" value="1"/>
</dbReference>
<dbReference type="Proteomes" id="UP000318380">
    <property type="component" value="Unassembled WGS sequence"/>
</dbReference>
<dbReference type="OrthoDB" id="9772207at2"/>
<sequence>MTRPARGPLHMIGNAHIDAVWLWQWQEGYQEVRATFRSALDRMDEYPDYVFTADSVAYFSWIAEHDPELFDRIHKRVAEGRFEIVGGWWVEPDCNIPGGEAFVRHALYSQRWLAEHLGVIATVGCNVDPFGHNASLPQLLSKARLDSYAFLRPQAHERELPGQKFWWEAPDGSRVLAYRIPHEYCSPGGEISGHVTKALQQLPVTSEPLMVFYGVGNHGGGPTIENIESIKQLAARDLYPEMFPSTMRRFFDEARTFDGIPVHATELQPHAIGCYAAHSEVKRQNRLAEQLLLAAEKWTTIAAVVGGTRDATAELGHAWQQVLFNHFHDIAAGTAIEPAYDDARDQLGEAKSIAARLANRSIQSIARQIDIPAEATMVPVAVFNPHAWPVTATVELELGYPAPLRGAIALTEGLAGRALEMQEIRSAATANGRRRVAFTAELPPLGYQLYTMRPGDTSYHLGQPASDGFVLDNGIVRVEVDPRTGWLKSLATADGPNVVPSARRQVPHAQVIDDDTDTWSHGVRSLWDTTGAFEVTRVRRLADGPIRQVVRVESAYEQSRLIEEYVLDAGAEAVEVRVTIDWREQLKTLKLCFPFALDKAEATHEIPYGHLVREQNREEVPSHAWVDLSGPEGGVALLNDGKYSFAVDGTKSGRPVLAMTCVRSPVYAWHDPRRLDADGVYEYLDQGIQRFRYRLHPHAGDWRAAGVVRSAAELNQPITPLIECFHPGPLPEQQSYVTVDGPGAEQVVVSVVKKGEENDGSVVVRGYETSGAPAEVTVSLPFLGRSIETTFGANEVKTLLLKPSTDEPATEVDLLEWDPQQPPPGLAR</sequence>
<comment type="similarity">
    <text evidence="1">Belongs to the glycosyl hydrolase 38 family.</text>
</comment>
<dbReference type="SUPFAM" id="SSF88688">
    <property type="entry name" value="Families 57/38 glycoside transferase middle domain"/>
    <property type="match status" value="1"/>
</dbReference>
<feature type="region of interest" description="Disordered" evidence="5">
    <location>
        <begin position="806"/>
        <end position="828"/>
    </location>
</feature>
<proteinExistence type="inferred from homology"/>
<dbReference type="Gene3D" id="3.20.110.10">
    <property type="entry name" value="Glycoside hydrolase 38, N terminal domain"/>
    <property type="match status" value="1"/>
</dbReference>
<reference evidence="7 8" key="1">
    <citation type="submission" date="2019-06" db="EMBL/GenBank/DDBJ databases">
        <title>Sequencing the genomes of 1000 actinobacteria strains.</title>
        <authorList>
            <person name="Klenk H.-P."/>
        </authorList>
    </citation>
    <scope>NUCLEOTIDE SEQUENCE [LARGE SCALE GENOMIC DNA]</scope>
    <source>
        <strain evidence="7 8">DSM 24683</strain>
    </source>
</reference>
<dbReference type="EMBL" id="VIVK01000001">
    <property type="protein sequence ID" value="TWD81235.1"/>
    <property type="molecule type" value="Genomic_DNA"/>
</dbReference>
<dbReference type="InterPro" id="IPR011013">
    <property type="entry name" value="Gal_mutarotase_sf_dom"/>
</dbReference>
<dbReference type="Pfam" id="PF01074">
    <property type="entry name" value="Glyco_hydro_38N"/>
    <property type="match status" value="1"/>
</dbReference>
<evidence type="ECO:0000256" key="2">
    <source>
        <dbReference type="ARBA" id="ARBA00022723"/>
    </source>
</evidence>
<evidence type="ECO:0000259" key="6">
    <source>
        <dbReference type="SMART" id="SM00872"/>
    </source>
</evidence>
<dbReference type="GO" id="GO:0009313">
    <property type="term" value="P:oligosaccharide catabolic process"/>
    <property type="evidence" value="ECO:0007669"/>
    <property type="project" value="TreeGrafter"/>
</dbReference>
<dbReference type="GO" id="GO:0004559">
    <property type="term" value="F:alpha-mannosidase activity"/>
    <property type="evidence" value="ECO:0007669"/>
    <property type="project" value="InterPro"/>
</dbReference>
<dbReference type="InterPro" id="IPR011330">
    <property type="entry name" value="Glyco_hydro/deAcase_b/a-brl"/>
</dbReference>
<dbReference type="Pfam" id="PF09261">
    <property type="entry name" value="Alpha-mann_mid"/>
    <property type="match status" value="1"/>
</dbReference>
<dbReference type="InterPro" id="IPR028995">
    <property type="entry name" value="Glyco_hydro_57/38_cen_sf"/>
</dbReference>
<dbReference type="CDD" id="cd10789">
    <property type="entry name" value="GH38N_AMII_ER_cytosolic"/>
    <property type="match status" value="1"/>
</dbReference>
<dbReference type="SUPFAM" id="SSF74650">
    <property type="entry name" value="Galactose mutarotase-like"/>
    <property type="match status" value="1"/>
</dbReference>
<keyword evidence="3" id="KW-0378">Hydrolase</keyword>
<organism evidence="7 8">
    <name type="scientific">Kribbella amoyensis</name>
    <dbReference type="NCBI Taxonomy" id="996641"/>
    <lineage>
        <taxon>Bacteria</taxon>
        <taxon>Bacillati</taxon>
        <taxon>Actinomycetota</taxon>
        <taxon>Actinomycetes</taxon>
        <taxon>Propionibacteriales</taxon>
        <taxon>Kribbellaceae</taxon>
        <taxon>Kribbella</taxon>
    </lineage>
</organism>
<dbReference type="GO" id="GO:0030246">
    <property type="term" value="F:carbohydrate binding"/>
    <property type="evidence" value="ECO:0007669"/>
    <property type="project" value="InterPro"/>
</dbReference>
<dbReference type="Pfam" id="PF17677">
    <property type="entry name" value="Glyco_hydro38C2"/>
    <property type="match status" value="1"/>
</dbReference>
<protein>
    <submittedName>
        <fullName evidence="7">Alpha-mannosidase</fullName>
    </submittedName>
</protein>